<dbReference type="Gene3D" id="3.40.50.1240">
    <property type="entry name" value="Phosphoglycerate mutase-like"/>
    <property type="match status" value="1"/>
</dbReference>
<evidence type="ECO:0000256" key="1">
    <source>
        <dbReference type="ARBA" id="ARBA00022801"/>
    </source>
</evidence>
<sequence length="227" mass="25980">MAMIYLIRHGQANFFKSDYDKLTDLGIQQSKLVGRALKERQFHFTSVHSGTLNRHQETSKYCLNEFGLNAEIKYSGHWNEYDHKELLSKYNPEYSDFSKLSNHIRSHPSPLKALQDILNQSILDWMENKHAYSISWKSFKENIWGELENAATKLSSRDNAVVFTSGGPISVIVMIALGLKESAFIDIQNRIINTSITKILVGKSGLSVSTYNDYSHLEHDFGLVSYR</sequence>
<organism evidence="2 3">
    <name type="scientific">Fulvivirga lutea</name>
    <dbReference type="NCBI Taxonomy" id="2810512"/>
    <lineage>
        <taxon>Bacteria</taxon>
        <taxon>Pseudomonadati</taxon>
        <taxon>Bacteroidota</taxon>
        <taxon>Cytophagia</taxon>
        <taxon>Cytophagales</taxon>
        <taxon>Fulvivirgaceae</taxon>
        <taxon>Fulvivirga</taxon>
    </lineage>
</organism>
<dbReference type="SMART" id="SM00855">
    <property type="entry name" value="PGAM"/>
    <property type="match status" value="1"/>
</dbReference>
<proteinExistence type="predicted"/>
<dbReference type="InterPro" id="IPR013078">
    <property type="entry name" value="His_Pase_superF_clade-1"/>
</dbReference>
<dbReference type="SUPFAM" id="SSF53254">
    <property type="entry name" value="Phosphoglycerate mutase-like"/>
    <property type="match status" value="1"/>
</dbReference>
<dbReference type="InterPro" id="IPR029033">
    <property type="entry name" value="His_PPase_superfam"/>
</dbReference>
<evidence type="ECO:0000313" key="2">
    <source>
        <dbReference type="EMBL" id="QSE97592.1"/>
    </source>
</evidence>
<keyword evidence="1" id="KW-0378">Hydrolase</keyword>
<dbReference type="Proteomes" id="UP000662783">
    <property type="component" value="Chromosome"/>
</dbReference>
<dbReference type="EMBL" id="CP070608">
    <property type="protein sequence ID" value="QSE97592.1"/>
    <property type="molecule type" value="Genomic_DNA"/>
</dbReference>
<dbReference type="InterPro" id="IPR051021">
    <property type="entry name" value="Mito_Ser/Thr_phosphatase"/>
</dbReference>
<dbReference type="AlphaFoldDB" id="A0A974WI58"/>
<dbReference type="KEGG" id="fuv:JR347_00445"/>
<gene>
    <name evidence="2" type="ORF">JR347_00445</name>
</gene>
<evidence type="ECO:0000313" key="3">
    <source>
        <dbReference type="Proteomes" id="UP000662783"/>
    </source>
</evidence>
<dbReference type="CDD" id="cd07067">
    <property type="entry name" value="HP_PGM_like"/>
    <property type="match status" value="1"/>
</dbReference>
<protein>
    <submittedName>
        <fullName evidence="2">Histidine phosphatase family protein</fullName>
    </submittedName>
</protein>
<dbReference type="RefSeq" id="WP_205722102.1">
    <property type="nucleotide sequence ID" value="NZ_CP070608.1"/>
</dbReference>
<dbReference type="PANTHER" id="PTHR20935:SF0">
    <property type="entry name" value="SERINE_THREONINE-PROTEIN PHOSPHATASE PGAM5, MITOCHONDRIAL"/>
    <property type="match status" value="1"/>
</dbReference>
<accession>A0A974WI58</accession>
<keyword evidence="3" id="KW-1185">Reference proteome</keyword>
<name>A0A974WI58_9BACT</name>
<dbReference type="GO" id="GO:0016787">
    <property type="term" value="F:hydrolase activity"/>
    <property type="evidence" value="ECO:0007669"/>
    <property type="project" value="UniProtKB-KW"/>
</dbReference>
<reference evidence="2" key="1">
    <citation type="submission" date="2021-02" db="EMBL/GenBank/DDBJ databases">
        <title>Fulvivirga sp. S481 isolated from sea water.</title>
        <authorList>
            <person name="Bae S.S."/>
            <person name="Baek K."/>
        </authorList>
    </citation>
    <scope>NUCLEOTIDE SEQUENCE</scope>
    <source>
        <strain evidence="2">S481</strain>
    </source>
</reference>
<dbReference type="Pfam" id="PF00300">
    <property type="entry name" value="His_Phos_1"/>
    <property type="match status" value="1"/>
</dbReference>
<dbReference type="PANTHER" id="PTHR20935">
    <property type="entry name" value="PHOSPHOGLYCERATE MUTASE-RELATED"/>
    <property type="match status" value="1"/>
</dbReference>